<proteinExistence type="predicted"/>
<protein>
    <submittedName>
        <fullName evidence="1">Uncharacterized protein</fullName>
    </submittedName>
</protein>
<reference evidence="1" key="1">
    <citation type="submission" date="2024-02" db="EMBL/GenBank/DDBJ databases">
        <authorList>
            <consortium name="Clinical and Environmental Microbiology Branch: Whole genome sequencing antimicrobial resistance pathogens in the healthcare setting"/>
        </authorList>
    </citation>
    <scope>NUCLEOTIDE SEQUENCE</scope>
    <source>
        <strain evidence="1">2021GO-0154</strain>
    </source>
</reference>
<evidence type="ECO:0000313" key="1">
    <source>
        <dbReference type="EMBL" id="EMJ5134550.1"/>
    </source>
</evidence>
<dbReference type="RefSeq" id="WP_140181310.1">
    <property type="nucleotide sequence ID" value="NZ_CANMXG010000001.1"/>
</dbReference>
<dbReference type="EMBL" id="ABMABF030000006">
    <property type="protein sequence ID" value="EMJ5134550.1"/>
    <property type="molecule type" value="Genomic_DNA"/>
</dbReference>
<accession>A0AAI9DCT4</accession>
<comment type="caution">
    <text evidence="1">The sequence shown here is derived from an EMBL/GenBank/DDBJ whole genome shotgun (WGS) entry which is preliminary data.</text>
</comment>
<dbReference type="AlphaFoldDB" id="A0AAI9DCT4"/>
<organism evidence="1">
    <name type="scientific">Providencia stuartii</name>
    <dbReference type="NCBI Taxonomy" id="588"/>
    <lineage>
        <taxon>Bacteria</taxon>
        <taxon>Pseudomonadati</taxon>
        <taxon>Pseudomonadota</taxon>
        <taxon>Gammaproteobacteria</taxon>
        <taxon>Enterobacterales</taxon>
        <taxon>Morganellaceae</taxon>
        <taxon>Providencia</taxon>
    </lineage>
</organism>
<sequence>MMHSESKEIYGANVFGLVALFCHVFPHRQTTRKLQREWVEERKTCAELKQSGWGYVDFEYRYKNIRQLAKSHQQRGAI</sequence>
<gene>
    <name evidence="1" type="ORF">RG298_002286</name>
</gene>
<name>A0AAI9DCT4_PROST</name>